<sequence>MNNIITIRFSALLILLVAALVTACKKGDNNALTPDLGTRVAGKYTYSELKTGGKTYPASDTNLKGTITLTRQTPTTVAIQLAIVHKATNEAFADDAAEDVDVVEAASGTIELHYNGDTIAKINGSKISIEGEDDAGTVFTLFATK</sequence>
<evidence type="ECO:0008006" key="4">
    <source>
        <dbReference type="Google" id="ProtNLM"/>
    </source>
</evidence>
<evidence type="ECO:0000313" key="3">
    <source>
        <dbReference type="Proteomes" id="UP000002028"/>
    </source>
</evidence>
<dbReference type="HOGENOM" id="CLU_148701_0_0_10"/>
<keyword evidence="3" id="KW-1185">Reference proteome</keyword>
<reference evidence="2 3" key="1">
    <citation type="journal article" date="2010" name="Stand. Genomic Sci.">
        <title>Complete genome sequence of Spirosoma linguale type strain (1).</title>
        <authorList>
            <person name="Lail K."/>
            <person name="Sikorski J."/>
            <person name="Saunders E."/>
            <person name="Lapidus A."/>
            <person name="Glavina Del Rio T."/>
            <person name="Copeland A."/>
            <person name="Tice H."/>
            <person name="Cheng J.-F."/>
            <person name="Lucas S."/>
            <person name="Nolan M."/>
            <person name="Bruce D."/>
            <person name="Goodwin L."/>
            <person name="Pitluck S."/>
            <person name="Ivanova N."/>
            <person name="Mavromatis K."/>
            <person name="Ovchinnikova G."/>
            <person name="Pati A."/>
            <person name="Chen A."/>
            <person name="Palaniappan K."/>
            <person name="Land M."/>
            <person name="Hauser L."/>
            <person name="Chang Y.-J."/>
            <person name="Jeffries C.D."/>
            <person name="Chain P."/>
            <person name="Brettin T."/>
            <person name="Detter J.C."/>
            <person name="Schuetze A."/>
            <person name="Rohde M."/>
            <person name="Tindall B.J."/>
            <person name="Goeker M."/>
            <person name="Bristow J."/>
            <person name="Eisen J.A."/>
            <person name="Markowitz V."/>
            <person name="Hugenholtz P."/>
            <person name="Kyrpides N.C."/>
            <person name="Klenk H.-P."/>
            <person name="Chen F."/>
        </authorList>
    </citation>
    <scope>NUCLEOTIDE SEQUENCE [LARGE SCALE GENOMIC DNA]</scope>
    <source>
        <strain evidence="3">ATCC 33905 / DSM 74 / LMG 10896 / Claus 1</strain>
    </source>
</reference>
<dbReference type="KEGG" id="sli:Slin_1790"/>
<feature type="chain" id="PRO_5003034130" description="Lipocalin-like domain-containing protein" evidence="1">
    <location>
        <begin position="24"/>
        <end position="145"/>
    </location>
</feature>
<evidence type="ECO:0000313" key="2">
    <source>
        <dbReference type="EMBL" id="ADB37835.1"/>
    </source>
</evidence>
<dbReference type="RefSeq" id="WP_012926385.1">
    <property type="nucleotide sequence ID" value="NC_013730.1"/>
</dbReference>
<dbReference type="Proteomes" id="UP000002028">
    <property type="component" value="Chromosome"/>
</dbReference>
<proteinExistence type="predicted"/>
<dbReference type="AlphaFoldDB" id="D2QQY3"/>
<feature type="signal peptide" evidence="1">
    <location>
        <begin position="1"/>
        <end position="23"/>
    </location>
</feature>
<accession>D2QQY3</accession>
<organism evidence="2 3">
    <name type="scientific">Spirosoma linguale (strain ATCC 33905 / DSM 74 / LMG 10896 / Claus 1)</name>
    <dbReference type="NCBI Taxonomy" id="504472"/>
    <lineage>
        <taxon>Bacteria</taxon>
        <taxon>Pseudomonadati</taxon>
        <taxon>Bacteroidota</taxon>
        <taxon>Cytophagia</taxon>
        <taxon>Cytophagales</taxon>
        <taxon>Cytophagaceae</taxon>
        <taxon>Spirosoma</taxon>
    </lineage>
</organism>
<evidence type="ECO:0000256" key="1">
    <source>
        <dbReference type="SAM" id="SignalP"/>
    </source>
</evidence>
<keyword evidence="1" id="KW-0732">Signal</keyword>
<gene>
    <name evidence="2" type="ordered locus">Slin_1790</name>
</gene>
<dbReference type="EMBL" id="CP001769">
    <property type="protein sequence ID" value="ADB37835.1"/>
    <property type="molecule type" value="Genomic_DNA"/>
</dbReference>
<protein>
    <recommendedName>
        <fullName evidence="4">Lipocalin-like domain-containing protein</fullName>
    </recommendedName>
</protein>
<name>D2QQY3_SPILD</name>